<dbReference type="AlphaFoldDB" id="A0AAW2I052"/>
<feature type="region of interest" description="Disordered" evidence="2">
    <location>
        <begin position="520"/>
        <end position="545"/>
    </location>
</feature>
<comment type="caution">
    <text evidence="4">The sequence shown here is derived from an EMBL/GenBank/DDBJ whole genome shotgun (WGS) entry which is preliminary data.</text>
</comment>
<feature type="coiled-coil region" evidence="1">
    <location>
        <begin position="196"/>
        <end position="289"/>
    </location>
</feature>
<evidence type="ECO:0000256" key="2">
    <source>
        <dbReference type="SAM" id="MobiDB-lite"/>
    </source>
</evidence>
<evidence type="ECO:0008006" key="5">
    <source>
        <dbReference type="Google" id="ProtNLM"/>
    </source>
</evidence>
<feature type="signal peptide" evidence="3">
    <location>
        <begin position="1"/>
        <end position="22"/>
    </location>
</feature>
<proteinExistence type="predicted"/>
<keyword evidence="1" id="KW-0175">Coiled coil</keyword>
<evidence type="ECO:0000256" key="3">
    <source>
        <dbReference type="SAM" id="SignalP"/>
    </source>
</evidence>
<name>A0AAW2I052_9NEOP</name>
<keyword evidence="3" id="KW-0732">Signal</keyword>
<accession>A0AAW2I052</accession>
<evidence type="ECO:0000313" key="4">
    <source>
        <dbReference type="EMBL" id="KAL0275032.1"/>
    </source>
</evidence>
<evidence type="ECO:0000256" key="1">
    <source>
        <dbReference type="SAM" id="Coils"/>
    </source>
</evidence>
<organism evidence="4">
    <name type="scientific">Menopon gallinae</name>
    <name type="common">poultry shaft louse</name>
    <dbReference type="NCBI Taxonomy" id="328185"/>
    <lineage>
        <taxon>Eukaryota</taxon>
        <taxon>Metazoa</taxon>
        <taxon>Ecdysozoa</taxon>
        <taxon>Arthropoda</taxon>
        <taxon>Hexapoda</taxon>
        <taxon>Insecta</taxon>
        <taxon>Pterygota</taxon>
        <taxon>Neoptera</taxon>
        <taxon>Paraneoptera</taxon>
        <taxon>Psocodea</taxon>
        <taxon>Troctomorpha</taxon>
        <taxon>Phthiraptera</taxon>
        <taxon>Amblycera</taxon>
        <taxon>Menoponidae</taxon>
        <taxon>Menopon</taxon>
    </lineage>
</organism>
<protein>
    <recommendedName>
        <fullName evidence="5">Paramyosin</fullName>
    </recommendedName>
</protein>
<sequence length="545" mass="61550">MTTIAGFFALILISTILDNASTVRHEVTNEDIRDAILSLLTMFRDNSEKLERHEYRERQLGEQLKKALSGLDKRYRSQDQSIDKMGSYVLKVEERLKNFETLITQKDERERIQLQKSQNAIEGVQKTLENILKDIDASSKGSTATYTIQDSDKEHIENLEKSLKADLGNISSLLMEVQAKVSAEKPIVESNSIELNEELKKSILETERIMQKMLKESSETKTEGTKWKNELTALIEKQQKELKELLQINARSAKEISGLPSKSDLQELHNITQESLQEMKEELMSINDQTVSKISMKIDESIAGVNNGQEDIIKNLADIQSLSENLYSDISRSYEQLLKEIKGLSKVEQVMIQTADNVLDTKRRIEYGVHQILLEVGDLIKLQAKSLNSTLNQRFDDIETNILDNQTGALTNLSSKIETEISQVWRQIGTMHHELTASANTLDKLQQQTDAYVNDTVKVMDTMGGRVGEITKRMTEVDENLNYLLGRLSLVTSEFNQIKAGLASALDNIRNNFLEIQNGIKDVGPGPRPIPDDEENNLPAVDAGK</sequence>
<gene>
    <name evidence="4" type="ORF">PYX00_003020</name>
</gene>
<dbReference type="PANTHER" id="PTHR39960:SF1">
    <property type="entry name" value="LD34147P"/>
    <property type="match status" value="1"/>
</dbReference>
<feature type="chain" id="PRO_5043991163" description="Paramyosin" evidence="3">
    <location>
        <begin position="23"/>
        <end position="545"/>
    </location>
</feature>
<dbReference type="PANTHER" id="PTHR39960">
    <property type="entry name" value="LD34147P"/>
    <property type="match status" value="1"/>
</dbReference>
<dbReference type="GO" id="GO:0005886">
    <property type="term" value="C:plasma membrane"/>
    <property type="evidence" value="ECO:0007669"/>
    <property type="project" value="TreeGrafter"/>
</dbReference>
<reference evidence="4" key="1">
    <citation type="journal article" date="2024" name="Gigascience">
        <title>Chromosome-level genome of the poultry shaft louse Menopon gallinae provides insight into the host-switching and adaptive evolution of parasitic lice.</title>
        <authorList>
            <person name="Xu Y."/>
            <person name="Ma L."/>
            <person name="Liu S."/>
            <person name="Liang Y."/>
            <person name="Liu Q."/>
            <person name="He Z."/>
            <person name="Tian L."/>
            <person name="Duan Y."/>
            <person name="Cai W."/>
            <person name="Li H."/>
            <person name="Song F."/>
        </authorList>
    </citation>
    <scope>NUCLEOTIDE SEQUENCE</scope>
    <source>
        <strain evidence="4">Cailab_2023a</strain>
    </source>
</reference>
<dbReference type="EMBL" id="JARGDH010000002">
    <property type="protein sequence ID" value="KAL0275032.1"/>
    <property type="molecule type" value="Genomic_DNA"/>
</dbReference>